<reference evidence="10 11" key="1">
    <citation type="journal article" date="2018" name="New Phytol.">
        <title>Comparative genomics and transcriptomics depict ericoid mycorrhizal fungi as versatile saprotrophs and plant mutualists.</title>
        <authorList>
            <person name="Martino E."/>
            <person name="Morin E."/>
            <person name="Grelet G.A."/>
            <person name="Kuo A."/>
            <person name="Kohler A."/>
            <person name="Daghino S."/>
            <person name="Barry K.W."/>
            <person name="Cichocki N."/>
            <person name="Clum A."/>
            <person name="Dockter R.B."/>
            <person name="Hainaut M."/>
            <person name="Kuo R.C."/>
            <person name="LaButti K."/>
            <person name="Lindahl B.D."/>
            <person name="Lindquist E.A."/>
            <person name="Lipzen A."/>
            <person name="Khouja H.R."/>
            <person name="Magnuson J."/>
            <person name="Murat C."/>
            <person name="Ohm R.A."/>
            <person name="Singer S.W."/>
            <person name="Spatafora J.W."/>
            <person name="Wang M."/>
            <person name="Veneault-Fourrey C."/>
            <person name="Henrissat B."/>
            <person name="Grigoriev I.V."/>
            <person name="Martin F.M."/>
            <person name="Perotto S."/>
        </authorList>
    </citation>
    <scope>NUCLEOTIDE SEQUENCE [LARGE SCALE GENOMIC DNA]</scope>
    <source>
        <strain evidence="10 11">ATCC 22711</strain>
    </source>
</reference>
<dbReference type="CDD" id="cd17546">
    <property type="entry name" value="REC_hyHK_CKI1_RcsC-like"/>
    <property type="match status" value="1"/>
</dbReference>
<dbReference type="Gene3D" id="3.30.565.10">
    <property type="entry name" value="Histidine kinase-like ATPase, C-terminal domain"/>
    <property type="match status" value="1"/>
</dbReference>
<dbReference type="SMART" id="SM00387">
    <property type="entry name" value="HATPase_c"/>
    <property type="match status" value="1"/>
</dbReference>
<dbReference type="InterPro" id="IPR036097">
    <property type="entry name" value="HisK_dim/P_sf"/>
</dbReference>
<feature type="domain" description="Response regulatory" evidence="9">
    <location>
        <begin position="733"/>
        <end position="861"/>
    </location>
</feature>
<dbReference type="SUPFAM" id="SSF52172">
    <property type="entry name" value="CheY-like"/>
    <property type="match status" value="1"/>
</dbReference>
<sequence length="871" mass="95571">MGGEDTAEPHDLPRESLIDRTTLCLPNYTTGSVIYGGEKGFKDALRRYFPAAESNASERLVELKAKLREASTQDFWGILLEEMCEIMGSQCGFVAKRMLVDDQDGAVKMPELGEPGSSLMGVAFYINNGTGIKETYRDYRYQAFGTPCAHMKHDKVFIIPERMDEFLPDNPNAMPWKRSEAFISLPLFHEGKCFAHFGVLWNSDGASKRNLSWPFIEMFMHSLEDMILQRILEGGASATEVVVAAAPGSTTAKIIPLSAIAAPQSLQPYARSLSHELRTPMQGVVGMLDIMYATVLDAIADKQNDAARAVFADLKTHIEIVQDSSKRAVEAADNVVYAYDLNLQMPDTPLTPVEPDEQPVCIPITASSRAGCPSGKRTREHDADTDCPDPGPPPKRMFTMTRGSEITDSYFLVDPRAFPAACPSITVTEHHHLPARVTSEFDLPTEEAGSDEKPGGPVTAPALISTTHRRVITRDFMRGLVNEALRNGHPTSEVHTQTDLGETIEVRNLGSRGQVQERTIYLKIERDVPEVIITEEQHLQFSLQKIIDNAIKFTESGSITITVQLGKQLPVVEIWVADTGCGIAEESQRSLFQPHFQEDASISRSKDGLGLSLFNAKAHVRKNLGGDVTLERSATDGPSRGSEFLIRLPISSVEAGSTRTPLVGTPPSPGQRTCWPGPWADQEAAQGKAALKRTPSETTANFAITPTRQGSPLPSPRRRATFNRKLATEYPLRILIAEDNAINRDVAMGSLNKLGYSKDNITVAVDGVEAVRHFTASLSKSPEQGFDMILMDIWMPHMDGYEATKKIMDLAKEKGATTKIIAVTADITGSCINRAKGAGMQGFLPKPYKVLDIEHLIVDHFGRGIDETRDG</sequence>
<dbReference type="InterPro" id="IPR011006">
    <property type="entry name" value="CheY-like_superfamily"/>
</dbReference>
<dbReference type="InterPro" id="IPR036890">
    <property type="entry name" value="HATPase_C_sf"/>
</dbReference>
<dbReference type="SMART" id="SM00448">
    <property type="entry name" value="REC"/>
    <property type="match status" value="1"/>
</dbReference>
<dbReference type="InterPro" id="IPR003661">
    <property type="entry name" value="HisK_dim/P_dom"/>
</dbReference>
<dbReference type="GeneID" id="36577899"/>
<dbReference type="PANTHER" id="PTHR43047">
    <property type="entry name" value="TWO-COMPONENT HISTIDINE PROTEIN KINASE"/>
    <property type="match status" value="1"/>
</dbReference>
<dbReference type="RefSeq" id="XP_024725244.1">
    <property type="nucleotide sequence ID" value="XM_024869818.1"/>
</dbReference>
<dbReference type="Gene3D" id="3.40.50.2300">
    <property type="match status" value="1"/>
</dbReference>
<dbReference type="Pfam" id="PF00072">
    <property type="entry name" value="Response_reg"/>
    <property type="match status" value="1"/>
</dbReference>
<gene>
    <name evidence="10" type="ORF">M430DRAFT_94117</name>
</gene>
<feature type="modified residue" description="4-aspartylphosphate" evidence="6">
    <location>
        <position position="792"/>
    </location>
</feature>
<dbReference type="PROSITE" id="PS50109">
    <property type="entry name" value="HIS_KIN"/>
    <property type="match status" value="1"/>
</dbReference>
<protein>
    <recommendedName>
        <fullName evidence="2">histidine kinase</fullName>
        <ecNumber evidence="2">2.7.13.3</ecNumber>
    </recommendedName>
</protein>
<evidence type="ECO:0000256" key="5">
    <source>
        <dbReference type="ARBA" id="ARBA00022777"/>
    </source>
</evidence>
<dbReference type="InterPro" id="IPR003594">
    <property type="entry name" value="HATPase_dom"/>
</dbReference>
<comment type="catalytic activity">
    <reaction evidence="1">
        <text>ATP + protein L-histidine = ADP + protein N-phospho-L-histidine.</text>
        <dbReference type="EC" id="2.7.13.3"/>
    </reaction>
</comment>
<evidence type="ECO:0000256" key="4">
    <source>
        <dbReference type="ARBA" id="ARBA00022679"/>
    </source>
</evidence>
<dbReference type="Gene3D" id="1.10.287.130">
    <property type="match status" value="1"/>
</dbReference>
<evidence type="ECO:0000259" key="8">
    <source>
        <dbReference type="PROSITE" id="PS50109"/>
    </source>
</evidence>
<dbReference type="InParanoid" id="A0A2T3BE92"/>
<evidence type="ECO:0000259" key="9">
    <source>
        <dbReference type="PROSITE" id="PS50110"/>
    </source>
</evidence>
<evidence type="ECO:0000313" key="10">
    <source>
        <dbReference type="EMBL" id="PSS27719.1"/>
    </source>
</evidence>
<dbReference type="Pfam" id="PF02518">
    <property type="entry name" value="HATPase_c"/>
    <property type="match status" value="1"/>
</dbReference>
<dbReference type="InterPro" id="IPR004358">
    <property type="entry name" value="Sig_transdc_His_kin-like_C"/>
</dbReference>
<evidence type="ECO:0000256" key="6">
    <source>
        <dbReference type="PROSITE-ProRule" id="PRU00169"/>
    </source>
</evidence>
<dbReference type="GO" id="GO:0009927">
    <property type="term" value="F:histidine phosphotransfer kinase activity"/>
    <property type="evidence" value="ECO:0007669"/>
    <property type="project" value="TreeGrafter"/>
</dbReference>
<dbReference type="EMBL" id="KZ679006">
    <property type="protein sequence ID" value="PSS27719.1"/>
    <property type="molecule type" value="Genomic_DNA"/>
</dbReference>
<organism evidence="10 11">
    <name type="scientific">Amorphotheca resinae ATCC 22711</name>
    <dbReference type="NCBI Taxonomy" id="857342"/>
    <lineage>
        <taxon>Eukaryota</taxon>
        <taxon>Fungi</taxon>
        <taxon>Dikarya</taxon>
        <taxon>Ascomycota</taxon>
        <taxon>Pezizomycotina</taxon>
        <taxon>Leotiomycetes</taxon>
        <taxon>Helotiales</taxon>
        <taxon>Amorphothecaceae</taxon>
        <taxon>Amorphotheca</taxon>
    </lineage>
</organism>
<dbReference type="EC" id="2.7.13.3" evidence="2"/>
<keyword evidence="3 6" id="KW-0597">Phosphoprotein</keyword>
<evidence type="ECO:0000256" key="7">
    <source>
        <dbReference type="SAM" id="MobiDB-lite"/>
    </source>
</evidence>
<keyword evidence="5" id="KW-0418">Kinase</keyword>
<dbReference type="FunFam" id="1.10.287.130:FF:000100">
    <property type="entry name" value="Sensor histidine kinase/response regulator"/>
    <property type="match status" value="1"/>
</dbReference>
<dbReference type="InterPro" id="IPR005467">
    <property type="entry name" value="His_kinase_dom"/>
</dbReference>
<dbReference type="STRING" id="857342.A0A2T3BE92"/>
<dbReference type="OrthoDB" id="60033at2759"/>
<accession>A0A2T3BE92</accession>
<dbReference type="CDD" id="cd00082">
    <property type="entry name" value="HisKA"/>
    <property type="match status" value="1"/>
</dbReference>
<feature type="domain" description="Histidine kinase" evidence="8">
    <location>
        <begin position="522"/>
        <end position="652"/>
    </location>
</feature>
<evidence type="ECO:0000256" key="1">
    <source>
        <dbReference type="ARBA" id="ARBA00000085"/>
    </source>
</evidence>
<dbReference type="SUPFAM" id="SSF55874">
    <property type="entry name" value="ATPase domain of HSP90 chaperone/DNA topoisomerase II/histidine kinase"/>
    <property type="match status" value="1"/>
</dbReference>
<evidence type="ECO:0000256" key="2">
    <source>
        <dbReference type="ARBA" id="ARBA00012438"/>
    </source>
</evidence>
<dbReference type="GO" id="GO:0005886">
    <property type="term" value="C:plasma membrane"/>
    <property type="evidence" value="ECO:0007669"/>
    <property type="project" value="TreeGrafter"/>
</dbReference>
<dbReference type="AlphaFoldDB" id="A0A2T3BE92"/>
<evidence type="ECO:0000256" key="3">
    <source>
        <dbReference type="ARBA" id="ARBA00022553"/>
    </source>
</evidence>
<keyword evidence="11" id="KW-1185">Reference proteome</keyword>
<dbReference type="Proteomes" id="UP000241818">
    <property type="component" value="Unassembled WGS sequence"/>
</dbReference>
<dbReference type="PROSITE" id="PS50110">
    <property type="entry name" value="RESPONSE_REGULATORY"/>
    <property type="match status" value="1"/>
</dbReference>
<evidence type="ECO:0000313" key="11">
    <source>
        <dbReference type="Proteomes" id="UP000241818"/>
    </source>
</evidence>
<dbReference type="PRINTS" id="PR00344">
    <property type="entry name" value="BCTRLSENSOR"/>
</dbReference>
<name>A0A2T3BE92_AMORE</name>
<dbReference type="InterPro" id="IPR001789">
    <property type="entry name" value="Sig_transdc_resp-reg_receiver"/>
</dbReference>
<dbReference type="GO" id="GO:0000155">
    <property type="term" value="F:phosphorelay sensor kinase activity"/>
    <property type="evidence" value="ECO:0007669"/>
    <property type="project" value="InterPro"/>
</dbReference>
<proteinExistence type="predicted"/>
<feature type="region of interest" description="Disordered" evidence="7">
    <location>
        <begin position="365"/>
        <end position="396"/>
    </location>
</feature>
<dbReference type="PANTHER" id="PTHR43047:SF2">
    <property type="entry name" value="HISTIDINE KINASE M7"/>
    <property type="match status" value="1"/>
</dbReference>
<dbReference type="SUPFAM" id="SSF47384">
    <property type="entry name" value="Homodimeric domain of signal transducing histidine kinase"/>
    <property type="match status" value="1"/>
</dbReference>
<keyword evidence="4" id="KW-0808">Transferase</keyword>